<keyword evidence="2" id="KW-1133">Transmembrane helix</keyword>
<dbReference type="SUPFAM" id="SSF54523">
    <property type="entry name" value="Pili subunits"/>
    <property type="match status" value="1"/>
</dbReference>
<dbReference type="KEGG" id="uli:ETAA1_22090"/>
<dbReference type="Pfam" id="PF07596">
    <property type="entry name" value="SBP_bac_10"/>
    <property type="match status" value="1"/>
</dbReference>
<keyword evidence="2" id="KW-0812">Transmembrane</keyword>
<evidence type="ECO:0000256" key="1">
    <source>
        <dbReference type="SAM" id="MobiDB-lite"/>
    </source>
</evidence>
<dbReference type="InterPro" id="IPR011453">
    <property type="entry name" value="DUF1559"/>
</dbReference>
<dbReference type="Pfam" id="PF07963">
    <property type="entry name" value="N_methyl"/>
    <property type="match status" value="1"/>
</dbReference>
<proteinExistence type="predicted"/>
<dbReference type="Gene3D" id="3.30.700.10">
    <property type="entry name" value="Glycoprotein, Type 4 Pilin"/>
    <property type="match status" value="1"/>
</dbReference>
<dbReference type="AlphaFoldDB" id="A0A517XRZ7"/>
<protein>
    <submittedName>
        <fullName evidence="4">Putative major pilin subunit</fullName>
    </submittedName>
</protein>
<dbReference type="PANTHER" id="PTHR30093">
    <property type="entry name" value="GENERAL SECRETION PATHWAY PROTEIN G"/>
    <property type="match status" value="1"/>
</dbReference>
<gene>
    <name evidence="4" type="ORF">ETAA1_22090</name>
</gene>
<dbReference type="PANTHER" id="PTHR30093:SF2">
    <property type="entry name" value="TYPE II SECRETION SYSTEM PROTEIN H"/>
    <property type="match status" value="1"/>
</dbReference>
<accession>A0A517XRZ7</accession>
<evidence type="ECO:0000259" key="3">
    <source>
        <dbReference type="Pfam" id="PF07596"/>
    </source>
</evidence>
<name>A0A517XRZ7_9BACT</name>
<dbReference type="NCBIfam" id="TIGR04294">
    <property type="entry name" value="pre_pil_HX9DG"/>
    <property type="match status" value="1"/>
</dbReference>
<evidence type="ECO:0000313" key="5">
    <source>
        <dbReference type="Proteomes" id="UP000319576"/>
    </source>
</evidence>
<keyword evidence="2" id="KW-0472">Membrane</keyword>
<dbReference type="EMBL" id="CP036273">
    <property type="protein sequence ID" value="QDU20263.1"/>
    <property type="molecule type" value="Genomic_DNA"/>
</dbReference>
<organism evidence="4 5">
    <name type="scientific">Urbifossiella limnaea</name>
    <dbReference type="NCBI Taxonomy" id="2528023"/>
    <lineage>
        <taxon>Bacteria</taxon>
        <taxon>Pseudomonadati</taxon>
        <taxon>Planctomycetota</taxon>
        <taxon>Planctomycetia</taxon>
        <taxon>Gemmatales</taxon>
        <taxon>Gemmataceae</taxon>
        <taxon>Urbifossiella</taxon>
    </lineage>
</organism>
<dbReference type="OrthoDB" id="255848at2"/>
<dbReference type="InterPro" id="IPR027558">
    <property type="entry name" value="Pre_pil_HX9DG_C"/>
</dbReference>
<keyword evidence="5" id="KW-1185">Reference proteome</keyword>
<dbReference type="Proteomes" id="UP000319576">
    <property type="component" value="Chromosome"/>
</dbReference>
<evidence type="ECO:0000256" key="2">
    <source>
        <dbReference type="SAM" id="Phobius"/>
    </source>
</evidence>
<sequence>MSRAPRAFTLIELLVVIAIIAILIGLLLPAVQKVREAAARAKCANNLKQIGIAFHAYHDTAGFVPTAGSDGGVGNNPAVNRLDFGWTYEILQFVEQEPLTRVTSVATIRVTPLAVYGCPSRSGPRVVGSSAKSDYAGNGGTNPNARPTRNCTGPIVLSRDGLSTPTYPGVIRFSAVRDGLSNVLFVGEKIVNLDKTCCADNESWAGPGIDADIIRGSRTNGTGGWTPAQDRRDAGVPDDEYYRFGSAHVGGMNALLGDGSVRIIRYTVDPVQFQRLCHKSDAAPVNFD</sequence>
<dbReference type="InterPro" id="IPR045584">
    <property type="entry name" value="Pilin-like"/>
</dbReference>
<feature type="compositionally biased region" description="Polar residues" evidence="1">
    <location>
        <begin position="141"/>
        <end position="150"/>
    </location>
</feature>
<reference evidence="4 5" key="1">
    <citation type="submission" date="2019-02" db="EMBL/GenBank/DDBJ databases">
        <title>Deep-cultivation of Planctomycetes and their phenomic and genomic characterization uncovers novel biology.</title>
        <authorList>
            <person name="Wiegand S."/>
            <person name="Jogler M."/>
            <person name="Boedeker C."/>
            <person name="Pinto D."/>
            <person name="Vollmers J."/>
            <person name="Rivas-Marin E."/>
            <person name="Kohn T."/>
            <person name="Peeters S.H."/>
            <person name="Heuer A."/>
            <person name="Rast P."/>
            <person name="Oberbeckmann S."/>
            <person name="Bunk B."/>
            <person name="Jeske O."/>
            <person name="Meyerdierks A."/>
            <person name="Storesund J.E."/>
            <person name="Kallscheuer N."/>
            <person name="Luecker S."/>
            <person name="Lage O.M."/>
            <person name="Pohl T."/>
            <person name="Merkel B.J."/>
            <person name="Hornburger P."/>
            <person name="Mueller R.-W."/>
            <person name="Bruemmer F."/>
            <person name="Labrenz M."/>
            <person name="Spormann A.M."/>
            <person name="Op den Camp H."/>
            <person name="Overmann J."/>
            <person name="Amann R."/>
            <person name="Jetten M.S.M."/>
            <person name="Mascher T."/>
            <person name="Medema M.H."/>
            <person name="Devos D.P."/>
            <person name="Kaster A.-K."/>
            <person name="Ovreas L."/>
            <person name="Rohde M."/>
            <person name="Galperin M.Y."/>
            <person name="Jogler C."/>
        </authorList>
    </citation>
    <scope>NUCLEOTIDE SEQUENCE [LARGE SCALE GENOMIC DNA]</scope>
    <source>
        <strain evidence="4 5">ETA_A1</strain>
    </source>
</reference>
<feature type="transmembrane region" description="Helical" evidence="2">
    <location>
        <begin position="7"/>
        <end position="28"/>
    </location>
</feature>
<dbReference type="NCBIfam" id="TIGR02532">
    <property type="entry name" value="IV_pilin_GFxxxE"/>
    <property type="match status" value="1"/>
</dbReference>
<dbReference type="RefSeq" id="WP_145237496.1">
    <property type="nucleotide sequence ID" value="NZ_CP036273.1"/>
</dbReference>
<feature type="domain" description="DUF1559" evidence="3">
    <location>
        <begin position="32"/>
        <end position="270"/>
    </location>
</feature>
<evidence type="ECO:0000313" key="4">
    <source>
        <dbReference type="EMBL" id="QDU20263.1"/>
    </source>
</evidence>
<feature type="region of interest" description="Disordered" evidence="1">
    <location>
        <begin position="127"/>
        <end position="150"/>
    </location>
</feature>
<dbReference type="InterPro" id="IPR012902">
    <property type="entry name" value="N_methyl_site"/>
</dbReference>